<evidence type="ECO:0000256" key="2">
    <source>
        <dbReference type="ARBA" id="ARBA00022714"/>
    </source>
</evidence>
<evidence type="ECO:0000313" key="9">
    <source>
        <dbReference type="Proteomes" id="UP000030645"/>
    </source>
</evidence>
<accession>W9QF66</accession>
<name>W9QF66_9ROSA</name>
<keyword evidence="3" id="KW-0479">Metal-binding</keyword>
<dbReference type="GO" id="GO:0051537">
    <property type="term" value="F:2 iron, 2 sulfur cluster binding"/>
    <property type="evidence" value="ECO:0007669"/>
    <property type="project" value="UniProtKB-KW"/>
</dbReference>
<evidence type="ECO:0000256" key="4">
    <source>
        <dbReference type="ARBA" id="ARBA00023004"/>
    </source>
</evidence>
<dbReference type="GO" id="GO:0046872">
    <property type="term" value="F:metal ion binding"/>
    <property type="evidence" value="ECO:0007669"/>
    <property type="project" value="UniProtKB-KW"/>
</dbReference>
<sequence length="201" mass="22411">MARSSSNMLLKGISGLLAARSSRIVSGSFSQYGMKYSSTPNEPDTHDDFKPTNKVESSGLSLKEVVEQDVKENSVLIYMKGVPDLPQCGFSSLAVRVLKLYDVPLSARNILENPELKSAVKAFSQWPTFPQIFIKGEFIGGSDIILNLHQVSNKLVMYFGCYLLFFSFEMEMRSSDTFGESDADWRTEGKAKGYCSQSRKL</sequence>
<dbReference type="InterPro" id="IPR036249">
    <property type="entry name" value="Thioredoxin-like_sf"/>
</dbReference>
<dbReference type="AlphaFoldDB" id="W9QF66"/>
<organism evidence="8 9">
    <name type="scientific">Morus notabilis</name>
    <dbReference type="NCBI Taxonomy" id="981085"/>
    <lineage>
        <taxon>Eukaryota</taxon>
        <taxon>Viridiplantae</taxon>
        <taxon>Streptophyta</taxon>
        <taxon>Embryophyta</taxon>
        <taxon>Tracheophyta</taxon>
        <taxon>Spermatophyta</taxon>
        <taxon>Magnoliopsida</taxon>
        <taxon>eudicotyledons</taxon>
        <taxon>Gunneridae</taxon>
        <taxon>Pentapetalae</taxon>
        <taxon>rosids</taxon>
        <taxon>fabids</taxon>
        <taxon>Rosales</taxon>
        <taxon>Moraceae</taxon>
        <taxon>Moreae</taxon>
        <taxon>Morus</taxon>
    </lineage>
</organism>
<dbReference type="STRING" id="981085.W9QF66"/>
<dbReference type="EMBL" id="KE343529">
    <property type="protein sequence ID" value="EXB33239.1"/>
    <property type="molecule type" value="Genomic_DNA"/>
</dbReference>
<evidence type="ECO:0000256" key="1">
    <source>
        <dbReference type="ARBA" id="ARBA00008983"/>
    </source>
</evidence>
<reference evidence="9" key="1">
    <citation type="submission" date="2013-01" db="EMBL/GenBank/DDBJ databases">
        <title>Draft Genome Sequence of a Mulberry Tree, Morus notabilis C.K. Schneid.</title>
        <authorList>
            <person name="He N."/>
            <person name="Zhao S."/>
        </authorList>
    </citation>
    <scope>NUCLEOTIDE SEQUENCE</scope>
</reference>
<protein>
    <submittedName>
        <fullName evidence="8">Monothiol glutaredoxin-S15</fullName>
    </submittedName>
</protein>
<keyword evidence="4" id="KW-0408">Iron</keyword>
<dbReference type="PANTHER" id="PTHR10293:SF16">
    <property type="entry name" value="GLUTAREDOXIN-RELATED PROTEIN 5, MITOCHONDRIAL"/>
    <property type="match status" value="1"/>
</dbReference>
<keyword evidence="9" id="KW-1185">Reference proteome</keyword>
<dbReference type="PANTHER" id="PTHR10293">
    <property type="entry name" value="GLUTAREDOXIN FAMILY MEMBER"/>
    <property type="match status" value="1"/>
</dbReference>
<evidence type="ECO:0000313" key="8">
    <source>
        <dbReference type="EMBL" id="EXB33239.1"/>
    </source>
</evidence>
<dbReference type="eggNOG" id="KOG0911">
    <property type="taxonomic scope" value="Eukaryota"/>
</dbReference>
<evidence type="ECO:0000256" key="3">
    <source>
        <dbReference type="ARBA" id="ARBA00022723"/>
    </source>
</evidence>
<dbReference type="Proteomes" id="UP000030645">
    <property type="component" value="Unassembled WGS sequence"/>
</dbReference>
<dbReference type="InterPro" id="IPR033658">
    <property type="entry name" value="GRX_PICOT-like"/>
</dbReference>
<dbReference type="Pfam" id="PF00462">
    <property type="entry name" value="Glutaredoxin"/>
    <property type="match status" value="1"/>
</dbReference>
<dbReference type="Gene3D" id="3.40.30.10">
    <property type="entry name" value="Glutaredoxin"/>
    <property type="match status" value="1"/>
</dbReference>
<keyword evidence="2" id="KW-0001">2Fe-2S</keyword>
<dbReference type="PROSITE" id="PS51354">
    <property type="entry name" value="GLUTAREDOXIN_2"/>
    <property type="match status" value="1"/>
</dbReference>
<dbReference type="InterPro" id="IPR002109">
    <property type="entry name" value="Glutaredoxin"/>
</dbReference>
<dbReference type="CDD" id="cd03028">
    <property type="entry name" value="GRX_PICOT_like"/>
    <property type="match status" value="1"/>
</dbReference>
<evidence type="ECO:0000256" key="5">
    <source>
        <dbReference type="ARBA" id="ARBA00023014"/>
    </source>
</evidence>
<keyword evidence="6" id="KW-0676">Redox-active center</keyword>
<feature type="domain" description="Glutaredoxin" evidence="7">
    <location>
        <begin position="75"/>
        <end position="139"/>
    </location>
</feature>
<evidence type="ECO:0000259" key="7">
    <source>
        <dbReference type="Pfam" id="PF00462"/>
    </source>
</evidence>
<dbReference type="GO" id="GO:0005759">
    <property type="term" value="C:mitochondrial matrix"/>
    <property type="evidence" value="ECO:0007669"/>
    <property type="project" value="TreeGrafter"/>
</dbReference>
<proteinExistence type="inferred from homology"/>
<keyword evidence="5" id="KW-0411">Iron-sulfur</keyword>
<dbReference type="InterPro" id="IPR004480">
    <property type="entry name" value="Monothiol_GRX-rel"/>
</dbReference>
<dbReference type="SUPFAM" id="SSF52833">
    <property type="entry name" value="Thioredoxin-like"/>
    <property type="match status" value="1"/>
</dbReference>
<gene>
    <name evidence="8" type="ORF">L484_005131</name>
</gene>
<comment type="similarity">
    <text evidence="1">Belongs to the glutaredoxin family. CGFS subfamily.</text>
</comment>
<evidence type="ECO:0000256" key="6">
    <source>
        <dbReference type="ARBA" id="ARBA00023284"/>
    </source>
</evidence>